<protein>
    <submittedName>
        <fullName evidence="2">Uncharacterized protein</fullName>
    </submittedName>
</protein>
<feature type="region of interest" description="Disordered" evidence="1">
    <location>
        <begin position="78"/>
        <end position="103"/>
    </location>
</feature>
<comment type="caution">
    <text evidence="2">The sequence shown here is derived from an EMBL/GenBank/DDBJ whole genome shotgun (WGS) entry which is preliminary data.</text>
</comment>
<dbReference type="Proteomes" id="UP001153269">
    <property type="component" value="Unassembled WGS sequence"/>
</dbReference>
<proteinExistence type="predicted"/>
<sequence length="103" mass="11255">MFMGLQGGAVSRYEQAVPLPVHTELQALMEGSFFIFKQKSREEEDGDITQLFQMLNMGRSRLTLAWVNILHVQTRTLKPPGGGSGSVGLARNKATSPSIAALH</sequence>
<dbReference type="EMBL" id="CADEAL010000677">
    <property type="protein sequence ID" value="CAB1423750.1"/>
    <property type="molecule type" value="Genomic_DNA"/>
</dbReference>
<reference evidence="2" key="1">
    <citation type="submission" date="2020-03" db="EMBL/GenBank/DDBJ databases">
        <authorList>
            <person name="Weist P."/>
        </authorList>
    </citation>
    <scope>NUCLEOTIDE SEQUENCE</scope>
</reference>
<accession>A0A9N7Y9X4</accession>
<evidence type="ECO:0000256" key="1">
    <source>
        <dbReference type="SAM" id="MobiDB-lite"/>
    </source>
</evidence>
<gene>
    <name evidence="2" type="ORF">PLEPLA_LOCUS11671</name>
</gene>
<evidence type="ECO:0000313" key="3">
    <source>
        <dbReference type="Proteomes" id="UP001153269"/>
    </source>
</evidence>
<evidence type="ECO:0000313" key="2">
    <source>
        <dbReference type="EMBL" id="CAB1423750.1"/>
    </source>
</evidence>
<keyword evidence="3" id="KW-1185">Reference proteome</keyword>
<organism evidence="2 3">
    <name type="scientific">Pleuronectes platessa</name>
    <name type="common">European plaice</name>
    <dbReference type="NCBI Taxonomy" id="8262"/>
    <lineage>
        <taxon>Eukaryota</taxon>
        <taxon>Metazoa</taxon>
        <taxon>Chordata</taxon>
        <taxon>Craniata</taxon>
        <taxon>Vertebrata</taxon>
        <taxon>Euteleostomi</taxon>
        <taxon>Actinopterygii</taxon>
        <taxon>Neopterygii</taxon>
        <taxon>Teleostei</taxon>
        <taxon>Neoteleostei</taxon>
        <taxon>Acanthomorphata</taxon>
        <taxon>Carangaria</taxon>
        <taxon>Pleuronectiformes</taxon>
        <taxon>Pleuronectoidei</taxon>
        <taxon>Pleuronectidae</taxon>
        <taxon>Pleuronectes</taxon>
    </lineage>
</organism>
<dbReference type="AlphaFoldDB" id="A0A9N7Y9X4"/>
<name>A0A9N7Y9X4_PLEPL</name>
<feature type="compositionally biased region" description="Polar residues" evidence="1">
    <location>
        <begin position="93"/>
        <end position="103"/>
    </location>
</feature>